<keyword evidence="12 17" id="KW-0456">Lyase</keyword>
<dbReference type="GO" id="GO:0005524">
    <property type="term" value="F:ATP binding"/>
    <property type="evidence" value="ECO:0007669"/>
    <property type="project" value="UniProtKB-UniRule"/>
</dbReference>
<dbReference type="CDD" id="cd01171">
    <property type="entry name" value="YXKO-related"/>
    <property type="match status" value="1"/>
</dbReference>
<dbReference type="RefSeq" id="WP_145678241.1">
    <property type="nucleotide sequence ID" value="NZ_VITF01000009.1"/>
</dbReference>
<dbReference type="GO" id="GO:0046872">
    <property type="term" value="F:metal ion binding"/>
    <property type="evidence" value="ECO:0007669"/>
    <property type="project" value="UniProtKB-UniRule"/>
</dbReference>
<feature type="domain" description="YjeF C-terminal" evidence="20">
    <location>
        <begin position="215"/>
        <end position="486"/>
    </location>
</feature>
<keyword evidence="11 18" id="KW-0413">Isomerase</keyword>
<dbReference type="GO" id="GO:0046496">
    <property type="term" value="P:nicotinamide nucleotide metabolic process"/>
    <property type="evidence" value="ECO:0007669"/>
    <property type="project" value="UniProtKB-UniRule"/>
</dbReference>
<comment type="function">
    <text evidence="17">Catalyzes the dehydration of the S-form of NAD(P)HX at the expense of ADP, which is converted to AMP. Together with NAD(P)HX epimerase, which catalyzes the epimerization of the S- and R-forms, the enzyme allows the repair of both epimers of NAD(P)HX, a damaged form of NAD(P)H that is a result of enzymatic or heat-dependent hydration.</text>
</comment>
<dbReference type="HAMAP" id="MF_01966">
    <property type="entry name" value="NADHX_epimerase"/>
    <property type="match status" value="1"/>
</dbReference>
<comment type="cofactor">
    <cofactor evidence="17">
        <name>Mg(2+)</name>
        <dbReference type="ChEBI" id="CHEBI:18420"/>
    </cofactor>
</comment>
<evidence type="ECO:0000256" key="4">
    <source>
        <dbReference type="ARBA" id="ARBA00009524"/>
    </source>
</evidence>
<feature type="domain" description="YjeF N-terminal" evidence="21">
    <location>
        <begin position="10"/>
        <end position="205"/>
    </location>
</feature>
<organism evidence="22 23">
    <name type="scientific">Azospirillum brasilense</name>
    <dbReference type="NCBI Taxonomy" id="192"/>
    <lineage>
        <taxon>Bacteria</taxon>
        <taxon>Pseudomonadati</taxon>
        <taxon>Pseudomonadota</taxon>
        <taxon>Alphaproteobacteria</taxon>
        <taxon>Rhodospirillales</taxon>
        <taxon>Azospirillaceae</taxon>
        <taxon>Azospirillum</taxon>
    </lineage>
</organism>
<keyword evidence="5 18" id="KW-0479">Metal-binding</keyword>
<dbReference type="NCBIfam" id="TIGR00197">
    <property type="entry name" value="yjeF_nterm"/>
    <property type="match status" value="1"/>
</dbReference>
<comment type="catalytic activity">
    <reaction evidence="1 18 19">
        <text>(6R)-NADHX = (6S)-NADHX</text>
        <dbReference type="Rhea" id="RHEA:32215"/>
        <dbReference type="ChEBI" id="CHEBI:64074"/>
        <dbReference type="ChEBI" id="CHEBI:64075"/>
        <dbReference type="EC" id="5.1.99.6"/>
    </reaction>
</comment>
<evidence type="ECO:0000313" key="23">
    <source>
        <dbReference type="Proteomes" id="UP000316083"/>
    </source>
</evidence>
<comment type="catalytic activity">
    <reaction evidence="15 17 19">
        <text>(6S)-NADHX + ADP = AMP + phosphate + NADH + H(+)</text>
        <dbReference type="Rhea" id="RHEA:32223"/>
        <dbReference type="ChEBI" id="CHEBI:15378"/>
        <dbReference type="ChEBI" id="CHEBI:43474"/>
        <dbReference type="ChEBI" id="CHEBI:57945"/>
        <dbReference type="ChEBI" id="CHEBI:64074"/>
        <dbReference type="ChEBI" id="CHEBI:456215"/>
        <dbReference type="ChEBI" id="CHEBI:456216"/>
        <dbReference type="EC" id="4.2.1.136"/>
    </reaction>
</comment>
<sequence length="491" mass="49440">MDELLSVAEMYRADALTMAGGVPGPVLMEAAGAAVVRAVCERWAPHPTVVLCGPGNNGGDGFVIARLLLEAGWPVRLALLGSRSALRGDAAVAAGRWTGPVEAADPWLLEGNPLVIDALFGAGLARPLDGMAKEVVEAMAGRTVVAVDVPSGLHGDSGQVMGVAPQAALTVTFFRRKPGHLLLPGRVLCGEVVVADIGIPDSVLDAIAPQTLVNGPDLWRQRYPWPRLDAHKYARGHAVVLGGARMTGAARLSARGALRAGAGLVTVACPPDSVPVYAAGSPSLIVTDVADGGAFAKLLADPRKNAVLLGPGAGVGDGTRGHALAALAALGAGKACVLDADALTSFAESPADLLDRLNGRCLLTPHEGEFARLFPGLAAAEGGKLTRARAAAARCGSVVLLKGADTVVAAPDGRAVVNANAPADLATAGSGDVLAGIALGLIAQGMDVFDAACAAVWLHGEAATAFGPGLIAEDLPDALPGVLKRLKAGGR</sequence>
<reference evidence="22 23" key="1">
    <citation type="submission" date="2019-06" db="EMBL/GenBank/DDBJ databases">
        <title>Genomic Encyclopedia of Type Strains, Phase IV (KMG-V): Genome sequencing to study the core and pangenomes of soil and plant-associated prokaryotes.</title>
        <authorList>
            <person name="Whitman W."/>
        </authorList>
    </citation>
    <scope>NUCLEOTIDE SEQUENCE [LARGE SCALE GENOMIC DNA]</scope>
    <source>
        <strain evidence="22 23">BR 11796</strain>
    </source>
</reference>
<dbReference type="PROSITE" id="PS51383">
    <property type="entry name" value="YJEF_C_3"/>
    <property type="match status" value="1"/>
</dbReference>
<comment type="function">
    <text evidence="14 19">Bifunctional enzyme that catalyzes the epimerization of the S- and R-forms of NAD(P)HX and the dehydration of the S-form of NAD(P)HX at the expense of ADP, which is converted to AMP. This allows the repair of both epimers of NAD(P)HX, a damaged form of NAD(P)H that is a result of enzymatic or heat-dependent hydration.</text>
</comment>
<feature type="binding site" evidence="18">
    <location>
        <begin position="121"/>
        <end position="127"/>
    </location>
    <ligand>
        <name>(6S)-NADPHX</name>
        <dbReference type="ChEBI" id="CHEBI:64076"/>
    </ligand>
</feature>
<dbReference type="SUPFAM" id="SSF53613">
    <property type="entry name" value="Ribokinase-like"/>
    <property type="match status" value="1"/>
</dbReference>
<dbReference type="Pfam" id="PF03853">
    <property type="entry name" value="YjeF_N"/>
    <property type="match status" value="1"/>
</dbReference>
<evidence type="ECO:0000256" key="1">
    <source>
        <dbReference type="ARBA" id="ARBA00000013"/>
    </source>
</evidence>
<evidence type="ECO:0000256" key="17">
    <source>
        <dbReference type="HAMAP-Rule" id="MF_01965"/>
    </source>
</evidence>
<comment type="subunit">
    <text evidence="17">Homotetramer.</text>
</comment>
<comment type="function">
    <text evidence="18">Catalyzes the epimerization of the S- and R-forms of NAD(P)HX, a damaged form of NAD(P)H that is a result of enzymatic or heat-dependent hydration. This is a prerequisite for the S-specific NAD(P)H-hydrate dehydratase to allow the repair of both epimers of NAD(P)HX.</text>
</comment>
<evidence type="ECO:0000259" key="20">
    <source>
        <dbReference type="PROSITE" id="PS51383"/>
    </source>
</evidence>
<protein>
    <recommendedName>
        <fullName evidence="19">Bifunctional NAD(P)H-hydrate repair enzyme</fullName>
    </recommendedName>
    <alternativeName>
        <fullName evidence="19">Nicotinamide nucleotide repair protein</fullName>
    </alternativeName>
    <domain>
        <recommendedName>
            <fullName evidence="19">ADP-dependent (S)-NAD(P)H-hydrate dehydratase</fullName>
            <ecNumber evidence="19">4.2.1.136</ecNumber>
        </recommendedName>
        <alternativeName>
            <fullName evidence="19">ADP-dependent NAD(P)HX dehydratase</fullName>
        </alternativeName>
    </domain>
    <domain>
        <recommendedName>
            <fullName evidence="19">NAD(P)H-hydrate epimerase</fullName>
            <ecNumber evidence="19">5.1.99.6</ecNumber>
        </recommendedName>
    </domain>
</protein>
<dbReference type="AlphaFoldDB" id="A0A560AZV0"/>
<evidence type="ECO:0000256" key="6">
    <source>
        <dbReference type="ARBA" id="ARBA00022741"/>
    </source>
</evidence>
<comment type="catalytic activity">
    <reaction evidence="2 18 19">
        <text>(6R)-NADPHX = (6S)-NADPHX</text>
        <dbReference type="Rhea" id="RHEA:32227"/>
        <dbReference type="ChEBI" id="CHEBI:64076"/>
        <dbReference type="ChEBI" id="CHEBI:64077"/>
        <dbReference type="EC" id="5.1.99.6"/>
    </reaction>
</comment>
<dbReference type="GO" id="GO:0052856">
    <property type="term" value="F:NAD(P)HX epimerase activity"/>
    <property type="evidence" value="ECO:0007669"/>
    <property type="project" value="UniProtKB-UniRule"/>
</dbReference>
<evidence type="ECO:0000256" key="18">
    <source>
        <dbReference type="HAMAP-Rule" id="MF_01966"/>
    </source>
</evidence>
<dbReference type="PANTHER" id="PTHR12592:SF0">
    <property type="entry name" value="ATP-DEPENDENT (S)-NAD(P)H-HYDRATE DEHYDRATASE"/>
    <property type="match status" value="1"/>
</dbReference>
<dbReference type="SUPFAM" id="SSF64153">
    <property type="entry name" value="YjeF N-terminal domain-like"/>
    <property type="match status" value="1"/>
</dbReference>
<evidence type="ECO:0000256" key="11">
    <source>
        <dbReference type="ARBA" id="ARBA00023235"/>
    </source>
</evidence>
<evidence type="ECO:0000259" key="21">
    <source>
        <dbReference type="PROSITE" id="PS51385"/>
    </source>
</evidence>
<dbReference type="Proteomes" id="UP000316083">
    <property type="component" value="Unassembled WGS sequence"/>
</dbReference>
<feature type="binding site" evidence="17">
    <location>
        <position position="432"/>
    </location>
    <ligand>
        <name>(6S)-NADPHX</name>
        <dbReference type="ChEBI" id="CHEBI:64076"/>
    </ligand>
</feature>
<evidence type="ECO:0000256" key="5">
    <source>
        <dbReference type="ARBA" id="ARBA00022723"/>
    </source>
</evidence>
<evidence type="ECO:0000256" key="3">
    <source>
        <dbReference type="ARBA" id="ARBA00006001"/>
    </source>
</evidence>
<feature type="binding site" evidence="17">
    <location>
        <position position="312"/>
    </location>
    <ligand>
        <name>(6S)-NADPHX</name>
        <dbReference type="ChEBI" id="CHEBI:64076"/>
    </ligand>
</feature>
<evidence type="ECO:0000256" key="16">
    <source>
        <dbReference type="ARBA" id="ARBA00049209"/>
    </source>
</evidence>
<keyword evidence="7 17" id="KW-0067">ATP-binding</keyword>
<feature type="binding site" evidence="17">
    <location>
        <position position="249"/>
    </location>
    <ligand>
        <name>(6S)-NADPHX</name>
        <dbReference type="ChEBI" id="CHEBI:64076"/>
    </ligand>
</feature>
<comment type="catalytic activity">
    <reaction evidence="16 17 19">
        <text>(6S)-NADPHX + ADP = AMP + phosphate + NADPH + H(+)</text>
        <dbReference type="Rhea" id="RHEA:32235"/>
        <dbReference type="ChEBI" id="CHEBI:15378"/>
        <dbReference type="ChEBI" id="CHEBI:43474"/>
        <dbReference type="ChEBI" id="CHEBI:57783"/>
        <dbReference type="ChEBI" id="CHEBI:64076"/>
        <dbReference type="ChEBI" id="CHEBI:456215"/>
        <dbReference type="ChEBI" id="CHEBI:456216"/>
        <dbReference type="EC" id="4.2.1.136"/>
    </reaction>
</comment>
<feature type="binding site" evidence="18">
    <location>
        <position position="148"/>
    </location>
    <ligand>
        <name>(6S)-NADPHX</name>
        <dbReference type="ChEBI" id="CHEBI:64076"/>
    </ligand>
</feature>
<dbReference type="EMBL" id="VITF01000009">
    <property type="protein sequence ID" value="TWA65901.1"/>
    <property type="molecule type" value="Genomic_DNA"/>
</dbReference>
<proteinExistence type="inferred from homology"/>
<comment type="caution">
    <text evidence="22">The sequence shown here is derived from an EMBL/GenBank/DDBJ whole genome shotgun (WGS) entry which is preliminary data.</text>
</comment>
<feature type="binding site" evidence="18">
    <location>
        <position position="151"/>
    </location>
    <ligand>
        <name>K(+)</name>
        <dbReference type="ChEBI" id="CHEBI:29103"/>
    </ligand>
</feature>
<feature type="binding site" evidence="18">
    <location>
        <begin position="56"/>
        <end position="60"/>
    </location>
    <ligand>
        <name>(6S)-NADPHX</name>
        <dbReference type="ChEBI" id="CHEBI:64076"/>
    </ligand>
</feature>
<dbReference type="InterPro" id="IPR036652">
    <property type="entry name" value="YjeF_N_dom_sf"/>
</dbReference>
<evidence type="ECO:0000256" key="14">
    <source>
        <dbReference type="ARBA" id="ARBA00025153"/>
    </source>
</evidence>
<dbReference type="PANTHER" id="PTHR12592">
    <property type="entry name" value="ATP-DEPENDENT (S)-NAD(P)H-HYDRATE DEHYDRATASE FAMILY MEMBER"/>
    <property type="match status" value="1"/>
</dbReference>
<evidence type="ECO:0000256" key="13">
    <source>
        <dbReference type="ARBA" id="ARBA00023268"/>
    </source>
</evidence>
<evidence type="ECO:0000256" key="9">
    <source>
        <dbReference type="ARBA" id="ARBA00022958"/>
    </source>
</evidence>
<name>A0A560AZV0_AZOBR</name>
<feature type="binding site" evidence="18">
    <location>
        <position position="57"/>
    </location>
    <ligand>
        <name>K(+)</name>
        <dbReference type="ChEBI" id="CHEBI:29103"/>
    </ligand>
</feature>
<dbReference type="GO" id="GO:0052855">
    <property type="term" value="F:ADP-dependent NAD(P)H-hydrate dehydratase activity"/>
    <property type="evidence" value="ECO:0007669"/>
    <property type="project" value="UniProtKB-UniRule"/>
</dbReference>
<dbReference type="EC" id="4.2.1.136" evidence="19"/>
<feature type="binding site" evidence="17">
    <location>
        <begin position="402"/>
        <end position="406"/>
    </location>
    <ligand>
        <name>AMP</name>
        <dbReference type="ChEBI" id="CHEBI:456215"/>
    </ligand>
</feature>
<dbReference type="HAMAP" id="MF_01965">
    <property type="entry name" value="NADHX_dehydratase"/>
    <property type="match status" value="1"/>
</dbReference>
<dbReference type="InterPro" id="IPR000631">
    <property type="entry name" value="CARKD"/>
</dbReference>
<comment type="caution">
    <text evidence="18">Lacks conserved residue(s) required for the propagation of feature annotation.</text>
</comment>
<gene>
    <name evidence="18" type="primary">nnrE</name>
    <name evidence="17" type="synonym">nnrD</name>
    <name evidence="22" type="ORF">FBZ82_109156</name>
</gene>
<feature type="binding site" evidence="18">
    <location>
        <position position="117"/>
    </location>
    <ligand>
        <name>K(+)</name>
        <dbReference type="ChEBI" id="CHEBI:29103"/>
    </ligand>
</feature>
<comment type="similarity">
    <text evidence="18">Belongs to the NnrE/AIBP family.</text>
</comment>
<evidence type="ECO:0000256" key="8">
    <source>
        <dbReference type="ARBA" id="ARBA00022857"/>
    </source>
</evidence>
<keyword evidence="8 17" id="KW-0521">NADP</keyword>
<dbReference type="Gene3D" id="3.40.50.10260">
    <property type="entry name" value="YjeF N-terminal domain"/>
    <property type="match status" value="1"/>
</dbReference>
<evidence type="ECO:0000313" key="22">
    <source>
        <dbReference type="EMBL" id="TWA65901.1"/>
    </source>
</evidence>
<dbReference type="Gene3D" id="3.40.1190.20">
    <property type="match status" value="1"/>
</dbReference>
<dbReference type="NCBIfam" id="TIGR00196">
    <property type="entry name" value="yjeF_cterm"/>
    <property type="match status" value="1"/>
</dbReference>
<evidence type="ECO:0000256" key="15">
    <source>
        <dbReference type="ARBA" id="ARBA00048238"/>
    </source>
</evidence>
<dbReference type="GO" id="GO:0110051">
    <property type="term" value="P:metabolite repair"/>
    <property type="evidence" value="ECO:0007669"/>
    <property type="project" value="TreeGrafter"/>
</dbReference>
<keyword evidence="9 18" id="KW-0630">Potassium</keyword>
<dbReference type="PROSITE" id="PS51385">
    <property type="entry name" value="YJEF_N"/>
    <property type="match status" value="1"/>
</dbReference>
<evidence type="ECO:0000256" key="2">
    <source>
        <dbReference type="ARBA" id="ARBA00000909"/>
    </source>
</evidence>
<evidence type="ECO:0000256" key="7">
    <source>
        <dbReference type="ARBA" id="ARBA00022840"/>
    </source>
</evidence>
<evidence type="ECO:0000256" key="10">
    <source>
        <dbReference type="ARBA" id="ARBA00023027"/>
    </source>
</evidence>
<comment type="similarity">
    <text evidence="3 19">In the N-terminal section; belongs to the NnrE/AIBP family.</text>
</comment>
<dbReference type="InterPro" id="IPR029056">
    <property type="entry name" value="Ribokinase-like"/>
</dbReference>
<comment type="similarity">
    <text evidence="4 19">In the C-terminal section; belongs to the NnrD/CARKD family.</text>
</comment>
<evidence type="ECO:0000256" key="19">
    <source>
        <dbReference type="PIRNR" id="PIRNR017184"/>
    </source>
</evidence>
<dbReference type="InterPro" id="IPR004443">
    <property type="entry name" value="YjeF_N_dom"/>
</dbReference>
<dbReference type="Pfam" id="PF01256">
    <property type="entry name" value="Carb_kinase"/>
    <property type="match status" value="1"/>
</dbReference>
<comment type="cofactor">
    <cofactor evidence="18 19">
        <name>K(+)</name>
        <dbReference type="ChEBI" id="CHEBI:29103"/>
    </cofactor>
    <text evidence="18 19">Binds 1 potassium ion per subunit.</text>
</comment>
<keyword evidence="13" id="KW-0511">Multifunctional enzyme</keyword>
<accession>A0A560AZV0</accession>
<dbReference type="EC" id="5.1.99.6" evidence="19"/>
<feature type="binding site" evidence="17">
    <location>
        <position position="366"/>
    </location>
    <ligand>
        <name>(6S)-NADPHX</name>
        <dbReference type="ChEBI" id="CHEBI:64076"/>
    </ligand>
</feature>
<dbReference type="InterPro" id="IPR030677">
    <property type="entry name" value="Nnr"/>
</dbReference>
<comment type="similarity">
    <text evidence="17">Belongs to the NnrD/CARKD family.</text>
</comment>
<keyword evidence="6 17" id="KW-0547">Nucleotide-binding</keyword>
<dbReference type="PIRSF" id="PIRSF017184">
    <property type="entry name" value="Nnr"/>
    <property type="match status" value="1"/>
</dbReference>
<keyword evidence="10 17" id="KW-0520">NAD</keyword>
<evidence type="ECO:0000256" key="12">
    <source>
        <dbReference type="ARBA" id="ARBA00023239"/>
    </source>
</evidence>
<feature type="binding site" evidence="17">
    <location>
        <position position="431"/>
    </location>
    <ligand>
        <name>AMP</name>
        <dbReference type="ChEBI" id="CHEBI:456215"/>
    </ligand>
</feature>